<dbReference type="EMBL" id="BARU01023829">
    <property type="protein sequence ID" value="GAH57681.1"/>
    <property type="molecule type" value="Genomic_DNA"/>
</dbReference>
<comment type="caution">
    <text evidence="2">The sequence shown here is derived from an EMBL/GenBank/DDBJ whole genome shotgun (WGS) entry which is preliminary data.</text>
</comment>
<gene>
    <name evidence="2" type="ORF">S03H2_38628</name>
</gene>
<sequence>MLYKFLSYLDFFSIEKLGKPALELKYRAYKNGPVPVGIYNNREEYQTDCFKFEKRGTNRFIIISTKEANLDYFSEFEIEIMNYLLDKYIKNNLDMKKIIDDICEDSHNEIKAWKVAYNRKKNSRIDYSDTFEGIDKKEDDKLSIQEERFLVYRDLKNNTLCN</sequence>
<protein>
    <recommendedName>
        <fullName evidence="1">Antitoxin SocA-like Panacea domain-containing protein</fullName>
    </recommendedName>
</protein>
<feature type="domain" description="Antitoxin SocA-like Panacea" evidence="1">
    <location>
        <begin position="2"/>
        <end position="113"/>
    </location>
</feature>
<evidence type="ECO:0000259" key="1">
    <source>
        <dbReference type="Pfam" id="PF13274"/>
    </source>
</evidence>
<dbReference type="Pfam" id="PF13274">
    <property type="entry name" value="SocA_Panacea"/>
    <property type="match status" value="1"/>
</dbReference>
<organism evidence="2">
    <name type="scientific">marine sediment metagenome</name>
    <dbReference type="NCBI Taxonomy" id="412755"/>
    <lineage>
        <taxon>unclassified sequences</taxon>
        <taxon>metagenomes</taxon>
        <taxon>ecological metagenomes</taxon>
    </lineage>
</organism>
<dbReference type="InterPro" id="IPR025272">
    <property type="entry name" value="SocA_Panacea"/>
</dbReference>
<proteinExistence type="predicted"/>
<accession>X1GIE2</accession>
<dbReference type="AlphaFoldDB" id="X1GIE2"/>
<name>X1GIE2_9ZZZZ</name>
<reference evidence="2" key="1">
    <citation type="journal article" date="2014" name="Front. Microbiol.">
        <title>High frequency of phylogenetically diverse reductive dehalogenase-homologous genes in deep subseafloor sedimentary metagenomes.</title>
        <authorList>
            <person name="Kawai M."/>
            <person name="Futagami T."/>
            <person name="Toyoda A."/>
            <person name="Takaki Y."/>
            <person name="Nishi S."/>
            <person name="Hori S."/>
            <person name="Arai W."/>
            <person name="Tsubouchi T."/>
            <person name="Morono Y."/>
            <person name="Uchiyama I."/>
            <person name="Ito T."/>
            <person name="Fujiyama A."/>
            <person name="Inagaki F."/>
            <person name="Takami H."/>
        </authorList>
    </citation>
    <scope>NUCLEOTIDE SEQUENCE</scope>
    <source>
        <strain evidence="2">Expedition CK06-06</strain>
    </source>
</reference>
<evidence type="ECO:0000313" key="2">
    <source>
        <dbReference type="EMBL" id="GAH57681.1"/>
    </source>
</evidence>